<accession>A0A6A4R8L6</accession>
<comment type="caution">
    <text evidence="1">The sequence shown here is derived from an EMBL/GenBank/DDBJ whole genome shotgun (WGS) entry which is preliminary data.</text>
</comment>
<reference evidence="1 2" key="1">
    <citation type="submission" date="2019-12" db="EMBL/GenBank/DDBJ databases">
        <authorList>
            <person name="Zhang Y.-J."/>
        </authorList>
    </citation>
    <scope>NUCLEOTIDE SEQUENCE [LARGE SCALE GENOMIC DNA]</scope>
    <source>
        <strain evidence="1 2">H18S-6</strain>
    </source>
</reference>
<protein>
    <recommendedName>
        <fullName evidence="3">Mor transcription activator family protein</fullName>
    </recommendedName>
</protein>
<proteinExistence type="predicted"/>
<sequence length="188" mass="20881">MSEHHDLEAENRQLRKLLKSAQSAGRAKPQPSARNVPALQLELPKVLRYPLADFAATRGRKVPLPETVAEIAEVIGRENAVRLVEGTRATGSRKWRRHLYVPGEMHEEHRITKMVGLEAAVRLSHSHTNCIIELPSCFALRKAYMADHALRLSDAGATLSEIASEMGVEQKTAKSLLAGADYWSVRLC</sequence>
<dbReference type="Proteomes" id="UP000441586">
    <property type="component" value="Unassembled WGS sequence"/>
</dbReference>
<dbReference type="AlphaFoldDB" id="A0A6A4R8L6"/>
<evidence type="ECO:0000313" key="1">
    <source>
        <dbReference type="EMBL" id="KAE9627950.1"/>
    </source>
</evidence>
<dbReference type="EMBL" id="WSFO01000011">
    <property type="protein sequence ID" value="KAE9627950.1"/>
    <property type="molecule type" value="Genomic_DNA"/>
</dbReference>
<organism evidence="1 2">
    <name type="scientific">Parasedimentitalea maritima</name>
    <dbReference type="NCBI Taxonomy" id="2578117"/>
    <lineage>
        <taxon>Bacteria</taxon>
        <taxon>Pseudomonadati</taxon>
        <taxon>Pseudomonadota</taxon>
        <taxon>Alphaproteobacteria</taxon>
        <taxon>Rhodobacterales</taxon>
        <taxon>Paracoccaceae</taxon>
        <taxon>Parasedimentitalea</taxon>
    </lineage>
</organism>
<gene>
    <name evidence="1" type="ORF">GP644_17825</name>
</gene>
<dbReference type="RefSeq" id="WP_158980671.1">
    <property type="nucleotide sequence ID" value="NZ_WSFO01000011.1"/>
</dbReference>
<evidence type="ECO:0000313" key="2">
    <source>
        <dbReference type="Proteomes" id="UP000441586"/>
    </source>
</evidence>
<evidence type="ECO:0008006" key="3">
    <source>
        <dbReference type="Google" id="ProtNLM"/>
    </source>
</evidence>
<name>A0A6A4R8L6_9RHOB</name>